<dbReference type="InterPro" id="IPR010645">
    <property type="entry name" value="MFS_4"/>
</dbReference>
<dbReference type="RefSeq" id="WP_244507213.1">
    <property type="nucleotide sequence ID" value="NZ_FNDS01000006.1"/>
</dbReference>
<proteinExistence type="predicted"/>
<reference evidence="3" key="1">
    <citation type="submission" date="2016-10" db="EMBL/GenBank/DDBJ databases">
        <authorList>
            <person name="Varghese N."/>
            <person name="Submissions S."/>
        </authorList>
    </citation>
    <scope>NUCLEOTIDE SEQUENCE [LARGE SCALE GENOMIC DNA]</scope>
    <source>
        <strain evidence="3">CCM 7469</strain>
    </source>
</reference>
<feature type="transmembrane region" description="Helical" evidence="1">
    <location>
        <begin position="294"/>
        <end position="316"/>
    </location>
</feature>
<dbReference type="SUPFAM" id="SSF103473">
    <property type="entry name" value="MFS general substrate transporter"/>
    <property type="match status" value="1"/>
</dbReference>
<evidence type="ECO:0000313" key="2">
    <source>
        <dbReference type="EMBL" id="SDI20032.1"/>
    </source>
</evidence>
<dbReference type="PANTHER" id="PTHR23537">
    <property type="match status" value="1"/>
</dbReference>
<keyword evidence="1" id="KW-0812">Transmembrane</keyword>
<accession>A0A1G8IMH9</accession>
<dbReference type="STRING" id="428992.SAMN05216272_106344"/>
<dbReference type="InterPro" id="IPR036259">
    <property type="entry name" value="MFS_trans_sf"/>
</dbReference>
<feature type="transmembrane region" description="Helical" evidence="1">
    <location>
        <begin position="100"/>
        <end position="121"/>
    </location>
</feature>
<keyword evidence="3" id="KW-1185">Reference proteome</keyword>
<name>A0A1G8IMH9_9PSED</name>
<feature type="transmembrane region" description="Helical" evidence="1">
    <location>
        <begin position="210"/>
        <end position="229"/>
    </location>
</feature>
<feature type="transmembrane region" description="Helical" evidence="1">
    <location>
        <begin position="163"/>
        <end position="181"/>
    </location>
</feature>
<dbReference type="Proteomes" id="UP000199636">
    <property type="component" value="Unassembled WGS sequence"/>
</dbReference>
<dbReference type="Gene3D" id="1.20.1250.20">
    <property type="entry name" value="MFS general substrate transporter like domains"/>
    <property type="match status" value="1"/>
</dbReference>
<evidence type="ECO:0000256" key="1">
    <source>
        <dbReference type="SAM" id="Phobius"/>
    </source>
</evidence>
<organism evidence="2 3">
    <name type="scientific">Pseudomonas panipatensis</name>
    <dbReference type="NCBI Taxonomy" id="428992"/>
    <lineage>
        <taxon>Bacteria</taxon>
        <taxon>Pseudomonadati</taxon>
        <taxon>Pseudomonadota</taxon>
        <taxon>Gammaproteobacteria</taxon>
        <taxon>Pseudomonadales</taxon>
        <taxon>Pseudomonadaceae</taxon>
        <taxon>Pseudomonas</taxon>
    </lineage>
</organism>
<feature type="transmembrane region" description="Helical" evidence="1">
    <location>
        <begin position="270"/>
        <end position="288"/>
    </location>
</feature>
<sequence>MSTATALRAGLCAALVLALGMGFGRFAFTGLYPQMLGDGLLDLSSGALAASANYAGYLLGALLLARAQAHQAAHLCRLALLGTLLGLAAMALPAPAWLAIAVRFGAGLCSALAMVGASLWLLQAQAQPQGASLLFSGVGAGILLSAELIAAGQRAALGSAANWLLLAGVGALLTALAWPALKAAPAQASADRHSSASAPAPSALGPSRLLLIYALAGFGYIVTATYLPLLLRDALGTLDPLQAWALFGLGAAPSCFLWQRLQRRLGTRRALAANLALQALGVVLPALASGPLAGLGSAVLVGGTFMGSVTIAMPAARQVAAQVRFNMLAAMTAAYGIGQIAGPLLCGLLLQRSAGFAPALLVAGAALLLAALSCQRRLGAPSGAGVRAGHG</sequence>
<dbReference type="GO" id="GO:0005886">
    <property type="term" value="C:plasma membrane"/>
    <property type="evidence" value="ECO:0007669"/>
    <property type="project" value="TreeGrafter"/>
</dbReference>
<feature type="transmembrane region" description="Helical" evidence="1">
    <location>
        <begin position="241"/>
        <end position="258"/>
    </location>
</feature>
<dbReference type="Pfam" id="PF06779">
    <property type="entry name" value="MFS_4"/>
    <property type="match status" value="1"/>
</dbReference>
<feature type="transmembrane region" description="Helical" evidence="1">
    <location>
        <begin position="75"/>
        <end position="94"/>
    </location>
</feature>
<protein>
    <submittedName>
        <fullName evidence="2">Predicted arabinose efflux permease, MFS family</fullName>
    </submittedName>
</protein>
<dbReference type="EMBL" id="FNDS01000006">
    <property type="protein sequence ID" value="SDI20032.1"/>
    <property type="molecule type" value="Genomic_DNA"/>
</dbReference>
<evidence type="ECO:0000313" key="3">
    <source>
        <dbReference type="Proteomes" id="UP000199636"/>
    </source>
</evidence>
<feature type="transmembrane region" description="Helical" evidence="1">
    <location>
        <begin position="43"/>
        <end position="63"/>
    </location>
</feature>
<keyword evidence="1" id="KW-1133">Transmembrane helix</keyword>
<dbReference type="PANTHER" id="PTHR23537:SF1">
    <property type="entry name" value="SUGAR TRANSPORTER"/>
    <property type="match status" value="1"/>
</dbReference>
<gene>
    <name evidence="2" type="ORF">SAMN05216272_106344</name>
</gene>
<feature type="transmembrane region" description="Helical" evidence="1">
    <location>
        <begin position="356"/>
        <end position="374"/>
    </location>
</feature>
<dbReference type="AlphaFoldDB" id="A0A1G8IMH9"/>
<feature type="transmembrane region" description="Helical" evidence="1">
    <location>
        <begin position="133"/>
        <end position="151"/>
    </location>
</feature>
<feature type="transmembrane region" description="Helical" evidence="1">
    <location>
        <begin position="328"/>
        <end position="350"/>
    </location>
</feature>
<keyword evidence="1" id="KW-0472">Membrane</keyword>